<dbReference type="RefSeq" id="WP_179614575.1">
    <property type="nucleotide sequence ID" value="NZ_CP059163.1"/>
</dbReference>
<comment type="caution">
    <text evidence="1">The sequence shown here is derived from an EMBL/GenBank/DDBJ whole genome shotgun (WGS) entry which is preliminary data.</text>
</comment>
<dbReference type="AlphaFoldDB" id="A0A7Y9EZ91"/>
<dbReference type="EMBL" id="JACCBE010000001">
    <property type="protein sequence ID" value="NYD56713.1"/>
    <property type="molecule type" value="Genomic_DNA"/>
</dbReference>
<accession>A0A7Y9EZ91</accession>
<name>A0A7Y9EZ91_9ACTN</name>
<proteinExistence type="predicted"/>
<evidence type="ECO:0000313" key="1">
    <source>
        <dbReference type="EMBL" id="NYD56713.1"/>
    </source>
</evidence>
<reference evidence="1 2" key="1">
    <citation type="submission" date="2020-07" db="EMBL/GenBank/DDBJ databases">
        <title>Sequencing the genomes of 1000 actinobacteria strains.</title>
        <authorList>
            <person name="Klenk H.-P."/>
        </authorList>
    </citation>
    <scope>NUCLEOTIDE SEQUENCE [LARGE SCALE GENOMIC DNA]</scope>
    <source>
        <strain evidence="1 2">DSM 18965</strain>
    </source>
</reference>
<sequence length="52" mass="5165">MLDVHPHAVATAAGRVDAAASAILDVDAAQTAATVSDADGGASTRFEQGMPR</sequence>
<gene>
    <name evidence="1" type="ORF">BKA08_000951</name>
</gene>
<keyword evidence="2" id="KW-1185">Reference proteome</keyword>
<evidence type="ECO:0000313" key="2">
    <source>
        <dbReference type="Proteomes" id="UP000516957"/>
    </source>
</evidence>
<dbReference type="Proteomes" id="UP000516957">
    <property type="component" value="Unassembled WGS sequence"/>
</dbReference>
<organism evidence="1 2">
    <name type="scientific">Nocardioides marinisabuli</name>
    <dbReference type="NCBI Taxonomy" id="419476"/>
    <lineage>
        <taxon>Bacteria</taxon>
        <taxon>Bacillati</taxon>
        <taxon>Actinomycetota</taxon>
        <taxon>Actinomycetes</taxon>
        <taxon>Propionibacteriales</taxon>
        <taxon>Nocardioidaceae</taxon>
        <taxon>Nocardioides</taxon>
    </lineage>
</organism>
<protein>
    <submittedName>
        <fullName evidence="1">Uncharacterized protein</fullName>
    </submittedName>
</protein>